<dbReference type="InterPro" id="IPR015421">
    <property type="entry name" value="PyrdxlP-dep_Trfase_major"/>
</dbReference>
<dbReference type="Pfam" id="PF00155">
    <property type="entry name" value="Aminotran_1_2"/>
    <property type="match status" value="1"/>
</dbReference>
<evidence type="ECO:0000256" key="8">
    <source>
        <dbReference type="ARBA" id="ARBA00022898"/>
    </source>
</evidence>
<comment type="cofactor">
    <cofactor evidence="1">
        <name>pyridoxal 5'-phosphate</name>
        <dbReference type="ChEBI" id="CHEBI:597326"/>
    </cofactor>
</comment>
<comment type="catalytic activity">
    <reaction evidence="9">
        <text>L-histidinol phosphate + 2-oxoglutarate = 3-(imidazol-4-yl)-2-oxopropyl phosphate + L-glutamate</text>
        <dbReference type="Rhea" id="RHEA:23744"/>
        <dbReference type="ChEBI" id="CHEBI:16810"/>
        <dbReference type="ChEBI" id="CHEBI:29985"/>
        <dbReference type="ChEBI" id="CHEBI:57766"/>
        <dbReference type="ChEBI" id="CHEBI:57980"/>
        <dbReference type="EC" id="2.6.1.9"/>
    </reaction>
</comment>
<organism evidence="11 12">
    <name type="scientific">Candidatus Omnitrophus magneticus</name>
    <dbReference type="NCBI Taxonomy" id="1609969"/>
    <lineage>
        <taxon>Bacteria</taxon>
        <taxon>Pseudomonadati</taxon>
        <taxon>Candidatus Omnitrophota</taxon>
        <taxon>Candidatus Omnitrophus</taxon>
    </lineage>
</organism>
<dbReference type="Proteomes" id="UP000033428">
    <property type="component" value="Unassembled WGS sequence"/>
</dbReference>
<evidence type="ECO:0000256" key="1">
    <source>
        <dbReference type="ARBA" id="ARBA00001933"/>
    </source>
</evidence>
<dbReference type="InterPro" id="IPR015422">
    <property type="entry name" value="PyrdxlP-dep_Trfase_small"/>
</dbReference>
<protein>
    <recommendedName>
        <fullName evidence="5">histidinol-phosphate transaminase</fullName>
        <ecNumber evidence="5">2.6.1.9</ecNumber>
    </recommendedName>
</protein>
<dbReference type="InterPro" id="IPR005861">
    <property type="entry name" value="HisP_aminotrans"/>
</dbReference>
<evidence type="ECO:0000256" key="7">
    <source>
        <dbReference type="ARBA" id="ARBA00022679"/>
    </source>
</evidence>
<dbReference type="CDD" id="cd00609">
    <property type="entry name" value="AAT_like"/>
    <property type="match status" value="1"/>
</dbReference>
<evidence type="ECO:0000256" key="2">
    <source>
        <dbReference type="ARBA" id="ARBA00005011"/>
    </source>
</evidence>
<proteinExistence type="inferred from homology"/>
<dbReference type="EC" id="2.6.1.9" evidence="5"/>
<gene>
    <name evidence="11" type="ORF">OMAG_001542</name>
</gene>
<dbReference type="InterPro" id="IPR015424">
    <property type="entry name" value="PyrdxlP-dep_Trfase"/>
</dbReference>
<comment type="similarity">
    <text evidence="3">Belongs to the class-II pyridoxal-phosphate-dependent aminotransferase family. Histidinol-phosphate aminotransferase subfamily.</text>
</comment>
<comment type="pathway">
    <text evidence="2">Amino-acid biosynthesis; L-histidine biosynthesis; L-histidine from 5-phospho-alpha-D-ribose 1-diphosphate: step 7/9.</text>
</comment>
<name>A0A0F0CT21_9BACT</name>
<dbReference type="PROSITE" id="PS00599">
    <property type="entry name" value="AA_TRANSFER_CLASS_2"/>
    <property type="match status" value="1"/>
</dbReference>
<dbReference type="EMBL" id="JYNY01000329">
    <property type="protein sequence ID" value="KJJ84600.1"/>
    <property type="molecule type" value="Genomic_DNA"/>
</dbReference>
<evidence type="ECO:0000256" key="6">
    <source>
        <dbReference type="ARBA" id="ARBA00022576"/>
    </source>
</evidence>
<dbReference type="Gene3D" id="3.90.1150.10">
    <property type="entry name" value="Aspartate Aminotransferase, domain 1"/>
    <property type="match status" value="1"/>
</dbReference>
<dbReference type="GO" id="GO:0000105">
    <property type="term" value="P:L-histidine biosynthetic process"/>
    <property type="evidence" value="ECO:0007669"/>
    <property type="project" value="InterPro"/>
</dbReference>
<dbReference type="Gene3D" id="3.40.640.10">
    <property type="entry name" value="Type I PLP-dependent aspartate aminotransferase-like (Major domain)"/>
    <property type="match status" value="1"/>
</dbReference>
<dbReference type="InterPro" id="IPR004839">
    <property type="entry name" value="Aminotransferase_I/II_large"/>
</dbReference>
<reference evidence="11 12" key="1">
    <citation type="submission" date="2015-02" db="EMBL/GenBank/DDBJ databases">
        <title>Single-cell genomics of uncultivated deep-branching MTB reveals a conserved set of magnetosome genes.</title>
        <authorList>
            <person name="Kolinko S."/>
            <person name="Richter M."/>
            <person name="Glockner F.O."/>
            <person name="Brachmann A."/>
            <person name="Schuler D."/>
        </authorList>
    </citation>
    <scope>NUCLEOTIDE SEQUENCE [LARGE SCALE GENOMIC DNA]</scope>
    <source>
        <strain evidence="11">SKK-01</strain>
    </source>
</reference>
<keyword evidence="7 11" id="KW-0808">Transferase</keyword>
<dbReference type="PANTHER" id="PTHR43643">
    <property type="entry name" value="HISTIDINOL-PHOSPHATE AMINOTRANSFERASE 2"/>
    <property type="match status" value="1"/>
</dbReference>
<feature type="non-terminal residue" evidence="11">
    <location>
        <position position="345"/>
    </location>
</feature>
<dbReference type="PANTHER" id="PTHR43643:SF3">
    <property type="entry name" value="HISTIDINOL-PHOSPHATE AMINOTRANSFERASE"/>
    <property type="match status" value="1"/>
</dbReference>
<keyword evidence="6 11" id="KW-0032">Aminotransferase</keyword>
<dbReference type="AlphaFoldDB" id="A0A0F0CT21"/>
<accession>A0A0F0CT21</accession>
<evidence type="ECO:0000313" key="12">
    <source>
        <dbReference type="Proteomes" id="UP000033428"/>
    </source>
</evidence>
<evidence type="ECO:0000256" key="3">
    <source>
        <dbReference type="ARBA" id="ARBA00007970"/>
    </source>
</evidence>
<keyword evidence="8" id="KW-0663">Pyridoxal phosphate</keyword>
<feature type="domain" description="Aminotransferase class I/classII large" evidence="10">
    <location>
        <begin position="35"/>
        <end position="345"/>
    </location>
</feature>
<dbReference type="SUPFAM" id="SSF53383">
    <property type="entry name" value="PLP-dependent transferases"/>
    <property type="match status" value="1"/>
</dbReference>
<keyword evidence="12" id="KW-1185">Reference proteome</keyword>
<comment type="caution">
    <text evidence="11">The sequence shown here is derived from an EMBL/GenBank/DDBJ whole genome shotgun (WGS) entry which is preliminary data.</text>
</comment>
<dbReference type="GO" id="GO:0004400">
    <property type="term" value="F:histidinol-phosphate transaminase activity"/>
    <property type="evidence" value="ECO:0007669"/>
    <property type="project" value="UniProtKB-EC"/>
</dbReference>
<dbReference type="GO" id="GO:0030170">
    <property type="term" value="F:pyridoxal phosphate binding"/>
    <property type="evidence" value="ECO:0007669"/>
    <property type="project" value="InterPro"/>
</dbReference>
<comment type="subunit">
    <text evidence="4">Homodimer.</text>
</comment>
<sequence length="345" mass="38398">MNKLFYKTNLEKIVPYIPGKPIEEVKREMGLKSAVKLASNENPLGPSKCVLKAIETAAKGVNRYPDGGCFYLGNAVAGKLGVKRENIIFGNGSDEVIVFATRAFLVSLDEVIIASPTFLVYNLASLLEGAIVKSVPIKNFKYDLDAMAGAVTAKTKIIFLANPDNPTGSYISKKELEKFIEKIPKGVILFIDEAYYEFALGQDYPETLSLINREDKDIIIARTFSKAYGLAGLRIGYGLARPELITILNKVREPFNVNSIAQGAAIAALEDTAYVKKSVKLVSEEKERYYKFFDSLKIEYIKSKTNFILFRAGRKSIEIYKTLLSKGVITREMSHWGLEGFLRVT</sequence>
<evidence type="ECO:0000259" key="10">
    <source>
        <dbReference type="Pfam" id="PF00155"/>
    </source>
</evidence>
<dbReference type="HAMAP" id="MF_01023">
    <property type="entry name" value="HisC_aminotrans_2"/>
    <property type="match status" value="1"/>
</dbReference>
<evidence type="ECO:0000256" key="9">
    <source>
        <dbReference type="ARBA" id="ARBA00047481"/>
    </source>
</evidence>
<dbReference type="InterPro" id="IPR050106">
    <property type="entry name" value="HistidinolP_aminotransfase"/>
</dbReference>
<dbReference type="InterPro" id="IPR001917">
    <property type="entry name" value="Aminotrans_II_pyridoxalP_BS"/>
</dbReference>
<dbReference type="NCBIfam" id="TIGR01141">
    <property type="entry name" value="hisC"/>
    <property type="match status" value="1"/>
</dbReference>
<evidence type="ECO:0000256" key="4">
    <source>
        <dbReference type="ARBA" id="ARBA00011738"/>
    </source>
</evidence>
<evidence type="ECO:0000256" key="5">
    <source>
        <dbReference type="ARBA" id="ARBA00012748"/>
    </source>
</evidence>
<evidence type="ECO:0000313" key="11">
    <source>
        <dbReference type="EMBL" id="KJJ84600.1"/>
    </source>
</evidence>